<dbReference type="EMBL" id="JBHSDK010000019">
    <property type="protein sequence ID" value="MFC4336382.1"/>
    <property type="molecule type" value="Genomic_DNA"/>
</dbReference>
<comment type="caution">
    <text evidence="5">The sequence shown here is derived from an EMBL/GenBank/DDBJ whole genome shotgun (WGS) entry which is preliminary data.</text>
</comment>
<dbReference type="PROSITE" id="PS00061">
    <property type="entry name" value="ADH_SHORT"/>
    <property type="match status" value="1"/>
</dbReference>
<keyword evidence="6" id="KW-1185">Reference proteome</keyword>
<dbReference type="SUPFAM" id="SSF51735">
    <property type="entry name" value="NAD(P)-binding Rossmann-fold domains"/>
    <property type="match status" value="1"/>
</dbReference>
<keyword evidence="3" id="KW-0472">Membrane</keyword>
<dbReference type="InterPro" id="IPR036291">
    <property type="entry name" value="NAD(P)-bd_dom_sf"/>
</dbReference>
<evidence type="ECO:0000256" key="3">
    <source>
        <dbReference type="SAM" id="Phobius"/>
    </source>
</evidence>
<dbReference type="CDD" id="cd05233">
    <property type="entry name" value="SDR_c"/>
    <property type="match status" value="1"/>
</dbReference>
<gene>
    <name evidence="5" type="ORF">ACFPET_14360</name>
</gene>
<keyword evidence="3" id="KW-0812">Transmembrane</keyword>
<dbReference type="SMART" id="SM00822">
    <property type="entry name" value="PKS_KR"/>
    <property type="match status" value="1"/>
</dbReference>
<protein>
    <submittedName>
        <fullName evidence="5">SDR family NAD(P)-dependent oxidoreductase</fullName>
        <ecNumber evidence="5">1.1.1.-</ecNumber>
    </submittedName>
</protein>
<dbReference type="PRINTS" id="PR00080">
    <property type="entry name" value="SDRFAMILY"/>
</dbReference>
<dbReference type="PROSITE" id="PS51318">
    <property type="entry name" value="TAT"/>
    <property type="match status" value="1"/>
</dbReference>
<organism evidence="5 6">
    <name type="scientific">Salininema proteolyticum</name>
    <dbReference type="NCBI Taxonomy" id="1607685"/>
    <lineage>
        <taxon>Bacteria</taxon>
        <taxon>Bacillati</taxon>
        <taxon>Actinomycetota</taxon>
        <taxon>Actinomycetes</taxon>
        <taxon>Glycomycetales</taxon>
        <taxon>Glycomycetaceae</taxon>
        <taxon>Salininema</taxon>
    </lineage>
</organism>
<keyword evidence="2 5" id="KW-0560">Oxidoreductase</keyword>
<dbReference type="InterPro" id="IPR002347">
    <property type="entry name" value="SDR_fam"/>
</dbReference>
<sequence>MIDGDVTGEPAKRVGRRRFGKAAIGAAGLVAGAAAGMAGGVALAHEARNPAPPATDRRRFEGKAVLVTGATSGIGRAIAMAVAAEGGKVAFCGRREDRGAEVEKAVRDAGGEATYFRADVTDENDVKDFVDGAVDVLGGLDAAFDNAGVTVQKPLHEYTTEEFDLVMDTNLRGVFLAMKYQIPHMLDSGGSIVVTSSSAATDSSDSQAAYAASKAGLLGLMRSAAFDYVDRGIRVNAILPGTTDTELVRGAAGMDGIPDSAWAVAAKKWAEGRVPLGRMATPEEIAAAALTLGSGEHPYMVAQELGVDGGVTARS</sequence>
<dbReference type="InterPro" id="IPR006311">
    <property type="entry name" value="TAT_signal"/>
</dbReference>
<dbReference type="GO" id="GO:0016491">
    <property type="term" value="F:oxidoreductase activity"/>
    <property type="evidence" value="ECO:0007669"/>
    <property type="project" value="UniProtKB-KW"/>
</dbReference>
<feature type="transmembrane region" description="Helical" evidence="3">
    <location>
        <begin position="22"/>
        <end position="44"/>
    </location>
</feature>
<dbReference type="InterPro" id="IPR020904">
    <property type="entry name" value="Sc_DH/Rdtase_CS"/>
</dbReference>
<accession>A0ABV8U0M7</accession>
<feature type="domain" description="Ketoreductase" evidence="4">
    <location>
        <begin position="63"/>
        <end position="241"/>
    </location>
</feature>
<comment type="similarity">
    <text evidence="1">Belongs to the short-chain dehydrogenases/reductases (SDR) family.</text>
</comment>
<evidence type="ECO:0000259" key="4">
    <source>
        <dbReference type="SMART" id="SM00822"/>
    </source>
</evidence>
<dbReference type="Gene3D" id="3.40.50.720">
    <property type="entry name" value="NAD(P)-binding Rossmann-like Domain"/>
    <property type="match status" value="1"/>
</dbReference>
<dbReference type="EC" id="1.1.1.-" evidence="5"/>
<keyword evidence="3" id="KW-1133">Transmembrane helix</keyword>
<evidence type="ECO:0000256" key="1">
    <source>
        <dbReference type="ARBA" id="ARBA00006484"/>
    </source>
</evidence>
<evidence type="ECO:0000313" key="6">
    <source>
        <dbReference type="Proteomes" id="UP001595823"/>
    </source>
</evidence>
<evidence type="ECO:0000256" key="2">
    <source>
        <dbReference type="ARBA" id="ARBA00023002"/>
    </source>
</evidence>
<reference evidence="6" key="1">
    <citation type="journal article" date="2019" name="Int. J. Syst. Evol. Microbiol.">
        <title>The Global Catalogue of Microorganisms (GCM) 10K type strain sequencing project: providing services to taxonomists for standard genome sequencing and annotation.</title>
        <authorList>
            <consortium name="The Broad Institute Genomics Platform"/>
            <consortium name="The Broad Institute Genome Sequencing Center for Infectious Disease"/>
            <person name="Wu L."/>
            <person name="Ma J."/>
        </authorList>
    </citation>
    <scope>NUCLEOTIDE SEQUENCE [LARGE SCALE GENOMIC DNA]</scope>
    <source>
        <strain evidence="6">IBRC-M 10908</strain>
    </source>
</reference>
<dbReference type="Proteomes" id="UP001595823">
    <property type="component" value="Unassembled WGS sequence"/>
</dbReference>
<dbReference type="RefSeq" id="WP_380622356.1">
    <property type="nucleotide sequence ID" value="NZ_JBHSDK010000019.1"/>
</dbReference>
<evidence type="ECO:0000313" key="5">
    <source>
        <dbReference type="EMBL" id="MFC4336382.1"/>
    </source>
</evidence>
<dbReference type="Pfam" id="PF13561">
    <property type="entry name" value="adh_short_C2"/>
    <property type="match status" value="1"/>
</dbReference>
<dbReference type="PANTHER" id="PTHR24321">
    <property type="entry name" value="DEHYDROGENASES, SHORT CHAIN"/>
    <property type="match status" value="1"/>
</dbReference>
<dbReference type="PRINTS" id="PR00081">
    <property type="entry name" value="GDHRDH"/>
</dbReference>
<dbReference type="InterPro" id="IPR057326">
    <property type="entry name" value="KR_dom"/>
</dbReference>
<name>A0ABV8U0M7_9ACTN</name>
<dbReference type="PANTHER" id="PTHR24321:SF11">
    <property type="entry name" value="BLR0893 PROTEIN"/>
    <property type="match status" value="1"/>
</dbReference>
<proteinExistence type="inferred from homology"/>